<gene>
    <name evidence="1" type="ORF">CHARACLAT_012056</name>
</gene>
<protein>
    <submittedName>
        <fullName evidence="1">Uncharacterized protein</fullName>
    </submittedName>
</protein>
<name>A0ABU7EID1_9TELE</name>
<keyword evidence="2" id="KW-1185">Reference proteome</keyword>
<sequence>MLTVWEEQLRVREVPQWQLPHDYCESQMQIPLLWHAGAEKRETGRWQDLQVLGQIPQCLLPVLLDTDIQSIHLPFVRGVEPWRTHSVKKMALKVESCRPAGRGSVVSKNGFNK</sequence>
<evidence type="ECO:0000313" key="2">
    <source>
        <dbReference type="Proteomes" id="UP001352852"/>
    </source>
</evidence>
<organism evidence="1 2">
    <name type="scientific">Characodon lateralis</name>
    <dbReference type="NCBI Taxonomy" id="208331"/>
    <lineage>
        <taxon>Eukaryota</taxon>
        <taxon>Metazoa</taxon>
        <taxon>Chordata</taxon>
        <taxon>Craniata</taxon>
        <taxon>Vertebrata</taxon>
        <taxon>Euteleostomi</taxon>
        <taxon>Actinopterygii</taxon>
        <taxon>Neopterygii</taxon>
        <taxon>Teleostei</taxon>
        <taxon>Neoteleostei</taxon>
        <taxon>Acanthomorphata</taxon>
        <taxon>Ovalentaria</taxon>
        <taxon>Atherinomorphae</taxon>
        <taxon>Cyprinodontiformes</taxon>
        <taxon>Goodeidae</taxon>
        <taxon>Characodon</taxon>
    </lineage>
</organism>
<dbReference type="Proteomes" id="UP001352852">
    <property type="component" value="Unassembled WGS sequence"/>
</dbReference>
<accession>A0ABU7EID1</accession>
<evidence type="ECO:0000313" key="1">
    <source>
        <dbReference type="EMBL" id="MED6287007.1"/>
    </source>
</evidence>
<dbReference type="EMBL" id="JAHUTJ010058206">
    <property type="protein sequence ID" value="MED6287007.1"/>
    <property type="molecule type" value="Genomic_DNA"/>
</dbReference>
<reference evidence="1 2" key="1">
    <citation type="submission" date="2021-06" db="EMBL/GenBank/DDBJ databases">
        <authorList>
            <person name="Palmer J.M."/>
        </authorList>
    </citation>
    <scope>NUCLEOTIDE SEQUENCE [LARGE SCALE GENOMIC DNA]</scope>
    <source>
        <strain evidence="1 2">CL_MEX2019</strain>
        <tissue evidence="1">Muscle</tissue>
    </source>
</reference>
<proteinExistence type="predicted"/>
<comment type="caution">
    <text evidence="1">The sequence shown here is derived from an EMBL/GenBank/DDBJ whole genome shotgun (WGS) entry which is preliminary data.</text>
</comment>